<dbReference type="PANTHER" id="PTHR47432">
    <property type="entry name" value="CELL WALL ASSEMBLY REGULATOR SMI1"/>
    <property type="match status" value="1"/>
</dbReference>
<reference evidence="3" key="1">
    <citation type="submission" date="2016-10" db="EMBL/GenBank/DDBJ databases">
        <authorList>
            <person name="Varghese N."/>
            <person name="Submissions S."/>
        </authorList>
    </citation>
    <scope>NUCLEOTIDE SEQUENCE [LARGE SCALE GENOMIC DNA]</scope>
    <source>
        <strain evidence="3">KCTC 32247</strain>
    </source>
</reference>
<proteinExistence type="predicted"/>
<dbReference type="Gene3D" id="3.40.1580.10">
    <property type="entry name" value="SMI1/KNR4-like"/>
    <property type="match status" value="1"/>
</dbReference>
<protein>
    <submittedName>
        <fullName evidence="2">Cell wall assembly regulator SMI1</fullName>
    </submittedName>
</protein>
<organism evidence="2 3">
    <name type="scientific">Pseudomonas oryzae</name>
    <dbReference type="NCBI Taxonomy" id="1392877"/>
    <lineage>
        <taxon>Bacteria</taxon>
        <taxon>Pseudomonadati</taxon>
        <taxon>Pseudomonadota</taxon>
        <taxon>Gammaproteobacteria</taxon>
        <taxon>Pseudomonadales</taxon>
        <taxon>Pseudomonadaceae</taxon>
        <taxon>Pseudomonas</taxon>
    </lineage>
</organism>
<dbReference type="OrthoDB" id="7593948at2"/>
<dbReference type="InterPro" id="IPR037883">
    <property type="entry name" value="Knr4/Smi1-like_sf"/>
</dbReference>
<dbReference type="Proteomes" id="UP000243359">
    <property type="component" value="Chromosome I"/>
</dbReference>
<sequence length="168" mass="18644">MKQQWERLEAWLKANNPALLADLNPPATDAEIRELEQKLGVTLPADYVACLKVHNGQKGGSDWLFSGSEFLSSRRILDEWAIWKDLLDGGDFDGAAAESGAGIQPVWWSPKWIPFTYNGAGDHLCLDLDPATGGRSGQVITLWHDDGARKKKADSFAQWFAEFVDKTV</sequence>
<gene>
    <name evidence="2" type="ORF">SAMN05216221_0640</name>
</gene>
<evidence type="ECO:0000313" key="2">
    <source>
        <dbReference type="EMBL" id="SDR91366.1"/>
    </source>
</evidence>
<accession>A0A1H1MX89</accession>
<evidence type="ECO:0000259" key="1">
    <source>
        <dbReference type="SMART" id="SM00860"/>
    </source>
</evidence>
<dbReference type="STRING" id="1392877.SAMN05216221_0640"/>
<dbReference type="Pfam" id="PF09346">
    <property type="entry name" value="SMI1_KNR4"/>
    <property type="match status" value="1"/>
</dbReference>
<dbReference type="PANTHER" id="PTHR47432:SF1">
    <property type="entry name" value="CELL WALL ASSEMBLY REGULATOR SMI1"/>
    <property type="match status" value="1"/>
</dbReference>
<dbReference type="InterPro" id="IPR018958">
    <property type="entry name" value="Knr4/Smi1-like_dom"/>
</dbReference>
<dbReference type="InterPro" id="IPR051873">
    <property type="entry name" value="KNR4/SMI1_regulator"/>
</dbReference>
<keyword evidence="3" id="KW-1185">Reference proteome</keyword>
<dbReference type="RefSeq" id="WP_090347581.1">
    <property type="nucleotide sequence ID" value="NZ_LT629751.1"/>
</dbReference>
<dbReference type="EMBL" id="LT629751">
    <property type="protein sequence ID" value="SDR91366.1"/>
    <property type="molecule type" value="Genomic_DNA"/>
</dbReference>
<dbReference type="SMART" id="SM00860">
    <property type="entry name" value="SMI1_KNR4"/>
    <property type="match status" value="1"/>
</dbReference>
<feature type="domain" description="Knr4/Smi1-like" evidence="1">
    <location>
        <begin position="26"/>
        <end position="166"/>
    </location>
</feature>
<name>A0A1H1MX89_9PSED</name>
<dbReference type="SUPFAM" id="SSF160631">
    <property type="entry name" value="SMI1/KNR4-like"/>
    <property type="match status" value="1"/>
</dbReference>
<dbReference type="AlphaFoldDB" id="A0A1H1MX89"/>
<evidence type="ECO:0000313" key="3">
    <source>
        <dbReference type="Proteomes" id="UP000243359"/>
    </source>
</evidence>